<evidence type="ECO:0000313" key="1">
    <source>
        <dbReference type="EMBL" id="KAJ0111100.1"/>
    </source>
</evidence>
<evidence type="ECO:0000313" key="2">
    <source>
        <dbReference type="Proteomes" id="UP001164250"/>
    </source>
</evidence>
<keyword evidence="2" id="KW-1185">Reference proteome</keyword>
<dbReference type="EMBL" id="CM047897">
    <property type="protein sequence ID" value="KAJ0111100.1"/>
    <property type="molecule type" value="Genomic_DNA"/>
</dbReference>
<sequence>MNDRVVSYTFGADKVSEFLKKHDLELVCRAHQVVEDGYEFFADRQLVTIFSAPNYCGLLQCPLVGVLGNAGYLTCNLEALKARDGSILQWDGSKLKNSVAASRASFMIENGIPWFIT</sequence>
<accession>A0ACC1C5I9</accession>
<gene>
    <name evidence="1" type="ORF">Patl1_00097</name>
</gene>
<proteinExistence type="predicted"/>
<organism evidence="1 2">
    <name type="scientific">Pistacia atlantica</name>
    <dbReference type="NCBI Taxonomy" id="434234"/>
    <lineage>
        <taxon>Eukaryota</taxon>
        <taxon>Viridiplantae</taxon>
        <taxon>Streptophyta</taxon>
        <taxon>Embryophyta</taxon>
        <taxon>Tracheophyta</taxon>
        <taxon>Spermatophyta</taxon>
        <taxon>Magnoliopsida</taxon>
        <taxon>eudicotyledons</taxon>
        <taxon>Gunneridae</taxon>
        <taxon>Pentapetalae</taxon>
        <taxon>rosids</taxon>
        <taxon>malvids</taxon>
        <taxon>Sapindales</taxon>
        <taxon>Anacardiaceae</taxon>
        <taxon>Pistacia</taxon>
    </lineage>
</organism>
<comment type="caution">
    <text evidence="1">The sequence shown here is derived from an EMBL/GenBank/DDBJ whole genome shotgun (WGS) entry which is preliminary data.</text>
</comment>
<reference evidence="2" key="1">
    <citation type="journal article" date="2023" name="G3 (Bethesda)">
        <title>Genome assembly and association tests identify interacting loci associated with vigor, precocity, and sex in interspecific pistachio rootstocks.</title>
        <authorList>
            <person name="Palmer W."/>
            <person name="Jacygrad E."/>
            <person name="Sagayaradj S."/>
            <person name="Cavanaugh K."/>
            <person name="Han R."/>
            <person name="Bertier L."/>
            <person name="Beede B."/>
            <person name="Kafkas S."/>
            <person name="Golino D."/>
            <person name="Preece J."/>
            <person name="Michelmore R."/>
        </authorList>
    </citation>
    <scope>NUCLEOTIDE SEQUENCE [LARGE SCALE GENOMIC DNA]</scope>
</reference>
<protein>
    <submittedName>
        <fullName evidence="1">Uncharacterized protein</fullName>
    </submittedName>
</protein>
<dbReference type="Proteomes" id="UP001164250">
    <property type="component" value="Chromosome 1"/>
</dbReference>
<name>A0ACC1C5I9_9ROSI</name>